<evidence type="ECO:0000313" key="3">
    <source>
        <dbReference type="EMBL" id="KAA5803442.1"/>
    </source>
</evidence>
<organism evidence="3 4">
    <name type="scientific">Alkalicaulis satelles</name>
    <dbReference type="NCBI Taxonomy" id="2609175"/>
    <lineage>
        <taxon>Bacteria</taxon>
        <taxon>Pseudomonadati</taxon>
        <taxon>Pseudomonadota</taxon>
        <taxon>Alphaproteobacteria</taxon>
        <taxon>Maricaulales</taxon>
        <taxon>Maricaulaceae</taxon>
        <taxon>Alkalicaulis</taxon>
    </lineage>
</organism>
<keyword evidence="1" id="KW-0573">Peptidoglycan synthesis</keyword>
<accession>A0A5M6ZF99</accession>
<comment type="pathway">
    <text evidence="1">Cell wall biogenesis; peptidoglycan biosynthesis.</text>
</comment>
<protein>
    <submittedName>
        <fullName evidence="3">L,D-transpeptidase family protein</fullName>
    </submittedName>
</protein>
<dbReference type="Pfam" id="PF03734">
    <property type="entry name" value="YkuD"/>
    <property type="match status" value="1"/>
</dbReference>
<dbReference type="GO" id="GO:0009252">
    <property type="term" value="P:peptidoglycan biosynthetic process"/>
    <property type="evidence" value="ECO:0007669"/>
    <property type="project" value="UniProtKB-KW"/>
</dbReference>
<keyword evidence="4" id="KW-1185">Reference proteome</keyword>
<dbReference type="RefSeq" id="WP_150022710.1">
    <property type="nucleotide sequence ID" value="NZ_VWOJ01000002.1"/>
</dbReference>
<dbReference type="Proteomes" id="UP000325122">
    <property type="component" value="Unassembled WGS sequence"/>
</dbReference>
<dbReference type="InterPro" id="IPR005490">
    <property type="entry name" value="LD_TPept_cat_dom"/>
</dbReference>
<dbReference type="PANTHER" id="PTHR38589:SF1">
    <property type="entry name" value="BLR0621 PROTEIN"/>
    <property type="match status" value="1"/>
</dbReference>
<comment type="caution">
    <text evidence="3">The sequence shown here is derived from an EMBL/GenBank/DDBJ whole genome shotgun (WGS) entry which is preliminary data.</text>
</comment>
<gene>
    <name evidence="3" type="ORF">F1654_06445</name>
</gene>
<dbReference type="GO" id="GO:0008360">
    <property type="term" value="P:regulation of cell shape"/>
    <property type="evidence" value="ECO:0007669"/>
    <property type="project" value="UniProtKB-UniRule"/>
</dbReference>
<keyword evidence="1" id="KW-0961">Cell wall biogenesis/degradation</keyword>
<dbReference type="PROSITE" id="PS52029">
    <property type="entry name" value="LD_TPASE"/>
    <property type="match status" value="1"/>
</dbReference>
<dbReference type="PANTHER" id="PTHR38589">
    <property type="entry name" value="BLR0621 PROTEIN"/>
    <property type="match status" value="1"/>
</dbReference>
<dbReference type="GO" id="GO:0016740">
    <property type="term" value="F:transferase activity"/>
    <property type="evidence" value="ECO:0007669"/>
    <property type="project" value="InterPro"/>
</dbReference>
<dbReference type="EMBL" id="VWOJ01000002">
    <property type="protein sequence ID" value="KAA5803442.1"/>
    <property type="molecule type" value="Genomic_DNA"/>
</dbReference>
<proteinExistence type="predicted"/>
<reference evidence="3 4" key="1">
    <citation type="submission" date="2019-09" db="EMBL/GenBank/DDBJ databases">
        <authorList>
            <person name="Kevbrin V."/>
            <person name="Grouzdev D.S."/>
        </authorList>
    </citation>
    <scope>NUCLEOTIDE SEQUENCE [LARGE SCALE GENOMIC DNA]</scope>
    <source>
        <strain evidence="3 4">G-192</strain>
    </source>
</reference>
<evidence type="ECO:0000313" key="4">
    <source>
        <dbReference type="Proteomes" id="UP000325122"/>
    </source>
</evidence>
<evidence type="ECO:0000259" key="2">
    <source>
        <dbReference type="PROSITE" id="PS52029"/>
    </source>
</evidence>
<keyword evidence="1" id="KW-0133">Cell shape</keyword>
<name>A0A5M6ZF99_9PROT</name>
<feature type="active site" description="Nucleophile" evidence="1">
    <location>
        <position position="152"/>
    </location>
</feature>
<feature type="domain" description="L,D-TPase catalytic" evidence="2">
    <location>
        <begin position="5"/>
        <end position="176"/>
    </location>
</feature>
<sequence length="176" mass="18915">MDRRVYVCAQTRPDEPGRHLSGPGFGPVRAAIGRSGVIAAEDKREGDGATPLGAWPVRRALWREDRLARPDTALVLDAIGADDGWSDDPSDPAYNRPVRLPWPASHEVMTRQDGLYDIVVVLGHNDDPPVPGLGSAIFLHCVSPDYAPTEGCVAVARDALIALLALLRPGDVIEIV</sequence>
<evidence type="ECO:0000256" key="1">
    <source>
        <dbReference type="PROSITE-ProRule" id="PRU01373"/>
    </source>
</evidence>
<feature type="active site" description="Proton donor/acceptor" evidence="1">
    <location>
        <position position="140"/>
    </location>
</feature>
<dbReference type="AlphaFoldDB" id="A0A5M6ZF99"/>
<dbReference type="GO" id="GO:0071555">
    <property type="term" value="P:cell wall organization"/>
    <property type="evidence" value="ECO:0007669"/>
    <property type="project" value="UniProtKB-UniRule"/>
</dbReference>